<comment type="caution">
    <text evidence="15">The sequence shown here is derived from an EMBL/GenBank/DDBJ whole genome shotgun (WGS) entry which is preliminary data.</text>
</comment>
<keyword evidence="6" id="KW-0235">DNA replication</keyword>
<sequence>MRCFVTSWSLTHMDRMTLDTDHDHDHDDATQSAPEPSQDSASLLKRLAGPSSGKAGLTKDQSEINRIIAEASKGSKFYEACLIPFDQRNEKRKDKDLTEKISRILEERDAVLKDVDLRMLPLMLYPMLRLMLYNTEKVEANADRIILELESQRDLSQVIVHVDMDAFYANVELLHNPGLKGKPFGVNVLRAHYFGPLTIVFQVGRGVLSTASYEARKFGVRSGMAGFIAKKLCPDLILIPMNFSRYSEMSDKVMAIFARYDPNMCPAGCDEGYLNITEYCAEHHISPQDCVQEMRRVVHEETKLTVSAGIAPNTMLAKICSDRNKPNGQFYLTFESQAVIDFMKDLSIRKVPGIGRVNERLLESIGIMTCGDIYINRGVLSLLDKHFGLRYLLQVYLGIGSNVVKPHTREERKSIGAERTFSPIKDKELILQKLEEVAVELENDMIQSGWTGRTVTLKYKLDSYQVFTRAKSFDRWISKKEDLFTTGKELLLPELPLTLRLIGLRVTKLKDLVAAADPEVGIKRFFNMADSSDGTPDKKRRKLDSNENHEEGSEQALIGEEESDDTELISTVNIHKSRPPVSAPQTNLSHAENTLAGTKKRLKPNSTGSISAQRSSNKLSLEQKASSSSETAASESAEGEMTQVCPICNKTLQADNQGLNAHIDFCLSRGAIREAQAEGEGSGEKQSKVKNQNKKEGFNWFMKDPGQGKGRKGR</sequence>
<dbReference type="GO" id="GO:0005634">
    <property type="term" value="C:nucleus"/>
    <property type="evidence" value="ECO:0007669"/>
    <property type="project" value="TreeGrafter"/>
</dbReference>
<evidence type="ECO:0000259" key="14">
    <source>
        <dbReference type="PROSITE" id="PS50173"/>
    </source>
</evidence>
<feature type="domain" description="UmuC" evidence="14">
    <location>
        <begin position="159"/>
        <end position="355"/>
    </location>
</feature>
<dbReference type="PROSITE" id="PS50173">
    <property type="entry name" value="UMUC"/>
    <property type="match status" value="1"/>
</dbReference>
<evidence type="ECO:0000313" key="16">
    <source>
        <dbReference type="Proteomes" id="UP001383192"/>
    </source>
</evidence>
<dbReference type="EC" id="2.7.7.7" evidence="2"/>
<evidence type="ECO:0000256" key="10">
    <source>
        <dbReference type="ARBA" id="ARBA00022932"/>
    </source>
</evidence>
<dbReference type="EMBL" id="JAYKXP010000052">
    <property type="protein sequence ID" value="KAK7035474.1"/>
    <property type="molecule type" value="Genomic_DNA"/>
</dbReference>
<proteinExistence type="inferred from homology"/>
<dbReference type="GO" id="GO:0046872">
    <property type="term" value="F:metal ion binding"/>
    <property type="evidence" value="ECO:0007669"/>
    <property type="project" value="UniProtKB-KW"/>
</dbReference>
<dbReference type="InterPro" id="IPR001126">
    <property type="entry name" value="UmuC"/>
</dbReference>
<feature type="region of interest" description="Disordered" evidence="13">
    <location>
        <begin position="674"/>
        <end position="714"/>
    </location>
</feature>
<dbReference type="NCBIfam" id="NF002677">
    <property type="entry name" value="PRK02406.1"/>
    <property type="match status" value="1"/>
</dbReference>
<keyword evidence="8" id="KW-0227">DNA damage</keyword>
<evidence type="ECO:0000256" key="7">
    <source>
        <dbReference type="ARBA" id="ARBA00022723"/>
    </source>
</evidence>
<evidence type="ECO:0000256" key="5">
    <source>
        <dbReference type="ARBA" id="ARBA00022695"/>
    </source>
</evidence>
<accession>A0AAW0CAH8</accession>
<dbReference type="GO" id="GO:0003887">
    <property type="term" value="F:DNA-directed DNA polymerase activity"/>
    <property type="evidence" value="ECO:0007669"/>
    <property type="project" value="UniProtKB-KW"/>
</dbReference>
<dbReference type="Gene3D" id="3.30.160.60">
    <property type="entry name" value="Classic Zinc Finger"/>
    <property type="match status" value="1"/>
</dbReference>
<feature type="region of interest" description="Disordered" evidence="13">
    <location>
        <begin position="19"/>
        <end position="41"/>
    </location>
</feature>
<keyword evidence="9" id="KW-0460">Magnesium</keyword>
<keyword evidence="5" id="KW-0548">Nucleotidyltransferase</keyword>
<evidence type="ECO:0000256" key="8">
    <source>
        <dbReference type="ARBA" id="ARBA00022763"/>
    </source>
</evidence>
<organism evidence="15 16">
    <name type="scientific">Paramarasmius palmivorus</name>
    <dbReference type="NCBI Taxonomy" id="297713"/>
    <lineage>
        <taxon>Eukaryota</taxon>
        <taxon>Fungi</taxon>
        <taxon>Dikarya</taxon>
        <taxon>Basidiomycota</taxon>
        <taxon>Agaricomycotina</taxon>
        <taxon>Agaricomycetes</taxon>
        <taxon>Agaricomycetidae</taxon>
        <taxon>Agaricales</taxon>
        <taxon>Marasmiineae</taxon>
        <taxon>Marasmiaceae</taxon>
        <taxon>Paramarasmius</taxon>
    </lineage>
</organism>
<feature type="compositionally biased region" description="Polar residues" evidence="13">
    <location>
        <begin position="604"/>
        <end position="624"/>
    </location>
</feature>
<dbReference type="PANTHER" id="PTHR11076">
    <property type="entry name" value="DNA REPAIR POLYMERASE UMUC / TRANSFERASE FAMILY MEMBER"/>
    <property type="match status" value="1"/>
</dbReference>
<comment type="catalytic activity">
    <reaction evidence="12">
        <text>DNA(n) + a 2'-deoxyribonucleoside 5'-triphosphate = DNA(n+1) + diphosphate</text>
        <dbReference type="Rhea" id="RHEA:22508"/>
        <dbReference type="Rhea" id="RHEA-COMP:17339"/>
        <dbReference type="Rhea" id="RHEA-COMP:17340"/>
        <dbReference type="ChEBI" id="CHEBI:33019"/>
        <dbReference type="ChEBI" id="CHEBI:61560"/>
        <dbReference type="ChEBI" id="CHEBI:173112"/>
        <dbReference type="EC" id="2.7.7.7"/>
    </reaction>
</comment>
<dbReference type="Pfam" id="PF11798">
    <property type="entry name" value="IMS_HHH"/>
    <property type="match status" value="1"/>
</dbReference>
<keyword evidence="16" id="KW-1185">Reference proteome</keyword>
<dbReference type="CDD" id="cd03586">
    <property type="entry name" value="PolY_Pol_IV_kappa"/>
    <property type="match status" value="1"/>
</dbReference>
<keyword evidence="4" id="KW-0808">Transferase</keyword>
<dbReference type="InterPro" id="IPR050116">
    <property type="entry name" value="DNA_polymerase-Y"/>
</dbReference>
<dbReference type="InterPro" id="IPR036775">
    <property type="entry name" value="DNA_pol_Y-fam_lit_finger_sf"/>
</dbReference>
<feature type="region of interest" description="Disordered" evidence="13">
    <location>
        <begin position="594"/>
        <end position="639"/>
    </location>
</feature>
<evidence type="ECO:0000256" key="4">
    <source>
        <dbReference type="ARBA" id="ARBA00022679"/>
    </source>
</evidence>
<evidence type="ECO:0000256" key="6">
    <source>
        <dbReference type="ARBA" id="ARBA00022705"/>
    </source>
</evidence>
<dbReference type="AlphaFoldDB" id="A0AAW0CAH8"/>
<dbReference type="Gene3D" id="1.10.150.810">
    <property type="match status" value="2"/>
</dbReference>
<evidence type="ECO:0000256" key="2">
    <source>
        <dbReference type="ARBA" id="ARBA00012417"/>
    </source>
</evidence>
<dbReference type="SUPFAM" id="SSF56672">
    <property type="entry name" value="DNA/RNA polymerases"/>
    <property type="match status" value="1"/>
</dbReference>
<feature type="compositionally biased region" description="Basic and acidic residues" evidence="13">
    <location>
        <begin position="543"/>
        <end position="552"/>
    </location>
</feature>
<dbReference type="GO" id="GO:0006260">
    <property type="term" value="P:DNA replication"/>
    <property type="evidence" value="ECO:0007669"/>
    <property type="project" value="UniProtKB-KW"/>
</dbReference>
<dbReference type="GO" id="GO:0042276">
    <property type="term" value="P:error-prone translesion synthesis"/>
    <property type="evidence" value="ECO:0007669"/>
    <property type="project" value="TreeGrafter"/>
</dbReference>
<dbReference type="Pfam" id="PF00817">
    <property type="entry name" value="IMS"/>
    <property type="match status" value="1"/>
</dbReference>
<keyword evidence="10" id="KW-0239">DNA-directed DNA polymerase</keyword>
<dbReference type="GO" id="GO:0070987">
    <property type="term" value="P:error-free translesion synthesis"/>
    <property type="evidence" value="ECO:0007669"/>
    <property type="project" value="UniProtKB-ARBA"/>
</dbReference>
<name>A0AAW0CAH8_9AGAR</name>
<dbReference type="PANTHER" id="PTHR11076:SF33">
    <property type="entry name" value="DNA POLYMERASE KAPPA"/>
    <property type="match status" value="1"/>
</dbReference>
<dbReference type="Pfam" id="PF11799">
    <property type="entry name" value="IMS_C"/>
    <property type="match status" value="1"/>
</dbReference>
<feature type="compositionally biased region" description="Basic and acidic residues" evidence="13">
    <location>
        <begin position="19"/>
        <end position="29"/>
    </location>
</feature>
<dbReference type="InterPro" id="IPR024728">
    <property type="entry name" value="PolY_HhH_motif"/>
</dbReference>
<comment type="similarity">
    <text evidence="1">Belongs to the DNA polymerase type-Y family.</text>
</comment>
<reference evidence="15 16" key="1">
    <citation type="submission" date="2024-01" db="EMBL/GenBank/DDBJ databases">
        <title>A draft genome for a cacao thread blight-causing isolate of Paramarasmius palmivorus.</title>
        <authorList>
            <person name="Baruah I.K."/>
            <person name="Bukari Y."/>
            <person name="Amoako-Attah I."/>
            <person name="Meinhardt L.W."/>
            <person name="Bailey B.A."/>
            <person name="Cohen S.P."/>
        </authorList>
    </citation>
    <scope>NUCLEOTIDE SEQUENCE [LARGE SCALE GENOMIC DNA]</scope>
    <source>
        <strain evidence="15 16">GH-12</strain>
    </source>
</reference>
<dbReference type="FunFam" id="3.30.70.270:FF:000014">
    <property type="entry name" value="DNA polymerase kappa subunit"/>
    <property type="match status" value="1"/>
</dbReference>
<evidence type="ECO:0000256" key="3">
    <source>
        <dbReference type="ARBA" id="ARBA00016178"/>
    </source>
</evidence>
<evidence type="ECO:0000256" key="13">
    <source>
        <dbReference type="SAM" id="MobiDB-lite"/>
    </source>
</evidence>
<dbReference type="InterPro" id="IPR043502">
    <property type="entry name" value="DNA/RNA_pol_sf"/>
</dbReference>
<keyword evidence="7" id="KW-0479">Metal-binding</keyword>
<dbReference type="GO" id="GO:0003684">
    <property type="term" value="F:damaged DNA binding"/>
    <property type="evidence" value="ECO:0007669"/>
    <property type="project" value="InterPro"/>
</dbReference>
<dbReference type="Gene3D" id="3.30.1490.100">
    <property type="entry name" value="DNA polymerase, Y-family, little finger domain"/>
    <property type="match status" value="1"/>
</dbReference>
<evidence type="ECO:0000256" key="12">
    <source>
        <dbReference type="ARBA" id="ARBA00049244"/>
    </source>
</evidence>
<feature type="compositionally biased region" description="Low complexity" evidence="13">
    <location>
        <begin position="625"/>
        <end position="639"/>
    </location>
</feature>
<feature type="compositionally biased region" description="Polar residues" evidence="13">
    <location>
        <begin position="31"/>
        <end position="41"/>
    </location>
</feature>
<keyword evidence="11" id="KW-0234">DNA repair</keyword>
<dbReference type="InterPro" id="IPR017961">
    <property type="entry name" value="DNA_pol_Y-fam_little_finger"/>
</dbReference>
<dbReference type="Gene3D" id="3.30.70.270">
    <property type="match status" value="1"/>
</dbReference>
<evidence type="ECO:0000256" key="9">
    <source>
        <dbReference type="ARBA" id="ARBA00022842"/>
    </source>
</evidence>
<dbReference type="GO" id="GO:0006281">
    <property type="term" value="P:DNA repair"/>
    <property type="evidence" value="ECO:0007669"/>
    <property type="project" value="UniProtKB-KW"/>
</dbReference>
<dbReference type="SUPFAM" id="SSF100879">
    <property type="entry name" value="Lesion bypass DNA polymerase (Y-family), little finger domain"/>
    <property type="match status" value="1"/>
</dbReference>
<protein>
    <recommendedName>
        <fullName evidence="3">DNA polymerase kappa</fullName>
        <ecNumber evidence="2">2.7.7.7</ecNumber>
    </recommendedName>
</protein>
<feature type="compositionally biased region" description="Basic and acidic residues" evidence="13">
    <location>
        <begin position="674"/>
        <end position="697"/>
    </location>
</feature>
<dbReference type="Proteomes" id="UP001383192">
    <property type="component" value="Unassembled WGS sequence"/>
</dbReference>
<dbReference type="InterPro" id="IPR022880">
    <property type="entry name" value="DNApol_IV"/>
</dbReference>
<dbReference type="HAMAP" id="MF_01113">
    <property type="entry name" value="DNApol_IV"/>
    <property type="match status" value="1"/>
</dbReference>
<dbReference type="InterPro" id="IPR043128">
    <property type="entry name" value="Rev_trsase/Diguanyl_cyclase"/>
</dbReference>
<dbReference type="Gene3D" id="3.40.1170.60">
    <property type="match status" value="1"/>
</dbReference>
<gene>
    <name evidence="15" type="ORF">VNI00_011767</name>
</gene>
<evidence type="ECO:0000256" key="11">
    <source>
        <dbReference type="ARBA" id="ARBA00023204"/>
    </source>
</evidence>
<dbReference type="FunFam" id="3.30.1490.100:FF:000004">
    <property type="entry name" value="DNA polymerase IV"/>
    <property type="match status" value="1"/>
</dbReference>
<dbReference type="FunFam" id="1.10.150.810:FF:000001">
    <property type="entry name" value="DNA polymerase kappa"/>
    <property type="match status" value="1"/>
</dbReference>
<feature type="region of interest" description="Disordered" evidence="13">
    <location>
        <begin position="529"/>
        <end position="565"/>
    </location>
</feature>
<evidence type="ECO:0000256" key="1">
    <source>
        <dbReference type="ARBA" id="ARBA00010945"/>
    </source>
</evidence>
<evidence type="ECO:0000313" key="15">
    <source>
        <dbReference type="EMBL" id="KAK7035474.1"/>
    </source>
</evidence>